<dbReference type="GeneID" id="89970691"/>
<evidence type="ECO:0000256" key="2">
    <source>
        <dbReference type="SAM" id="SignalP"/>
    </source>
</evidence>
<sequence length="195" mass="19517">MRSLTVFLFALVLMVLGVHSSPERPSQHQQGVDKSCDETKSSTTLKNVGGGVGSTTSHSSTGSTTGIPASTSLTSTITTTITSTRTNTVTVTSPPPSGSCALSSATTGIPITTSPVVPTANNKTVALNTTTSTKHLTNVTNSTHPATSAPNATVPKPTISPTISGFQGAAAALSSQSPASVFALGCLVFMAALLA</sequence>
<feature type="chain" id="PRO_5043844036" evidence="2">
    <location>
        <begin position="21"/>
        <end position="195"/>
    </location>
</feature>
<keyword evidence="4" id="KW-1185">Reference proteome</keyword>
<accession>A0AAV9N9L3</accession>
<evidence type="ECO:0000313" key="3">
    <source>
        <dbReference type="EMBL" id="KAK5052618.1"/>
    </source>
</evidence>
<reference evidence="3 4" key="1">
    <citation type="submission" date="2023-08" db="EMBL/GenBank/DDBJ databases">
        <title>Black Yeasts Isolated from many extreme environments.</title>
        <authorList>
            <person name="Coleine C."/>
            <person name="Stajich J.E."/>
            <person name="Selbmann L."/>
        </authorList>
    </citation>
    <scope>NUCLEOTIDE SEQUENCE [LARGE SCALE GENOMIC DNA]</scope>
    <source>
        <strain evidence="3 4">CCFEE 5792</strain>
    </source>
</reference>
<organism evidence="3 4">
    <name type="scientific">Exophiala bonariae</name>
    <dbReference type="NCBI Taxonomy" id="1690606"/>
    <lineage>
        <taxon>Eukaryota</taxon>
        <taxon>Fungi</taxon>
        <taxon>Dikarya</taxon>
        <taxon>Ascomycota</taxon>
        <taxon>Pezizomycotina</taxon>
        <taxon>Eurotiomycetes</taxon>
        <taxon>Chaetothyriomycetidae</taxon>
        <taxon>Chaetothyriales</taxon>
        <taxon>Herpotrichiellaceae</taxon>
        <taxon>Exophiala</taxon>
    </lineage>
</organism>
<feature type="region of interest" description="Disordered" evidence="1">
    <location>
        <begin position="21"/>
        <end position="71"/>
    </location>
</feature>
<comment type="caution">
    <text evidence="3">The sequence shown here is derived from an EMBL/GenBank/DDBJ whole genome shotgun (WGS) entry which is preliminary data.</text>
</comment>
<feature type="region of interest" description="Disordered" evidence="1">
    <location>
        <begin position="137"/>
        <end position="156"/>
    </location>
</feature>
<dbReference type="AlphaFoldDB" id="A0AAV9N9L3"/>
<protein>
    <submittedName>
        <fullName evidence="3">Uncharacterized protein</fullName>
    </submittedName>
</protein>
<dbReference type="RefSeq" id="XP_064706318.1">
    <property type="nucleotide sequence ID" value="XM_064846093.1"/>
</dbReference>
<name>A0AAV9N9L3_9EURO</name>
<proteinExistence type="predicted"/>
<evidence type="ECO:0000256" key="1">
    <source>
        <dbReference type="SAM" id="MobiDB-lite"/>
    </source>
</evidence>
<feature type="signal peptide" evidence="2">
    <location>
        <begin position="1"/>
        <end position="20"/>
    </location>
</feature>
<gene>
    <name evidence="3" type="ORF">LTR84_002483</name>
</gene>
<keyword evidence="2" id="KW-0732">Signal</keyword>
<dbReference type="Proteomes" id="UP001358417">
    <property type="component" value="Unassembled WGS sequence"/>
</dbReference>
<feature type="compositionally biased region" description="Low complexity" evidence="1">
    <location>
        <begin position="54"/>
        <end position="71"/>
    </location>
</feature>
<dbReference type="EMBL" id="JAVRRD010000013">
    <property type="protein sequence ID" value="KAK5052618.1"/>
    <property type="molecule type" value="Genomic_DNA"/>
</dbReference>
<feature type="compositionally biased region" description="Polar residues" evidence="1">
    <location>
        <begin position="137"/>
        <end position="151"/>
    </location>
</feature>
<evidence type="ECO:0000313" key="4">
    <source>
        <dbReference type="Proteomes" id="UP001358417"/>
    </source>
</evidence>